<evidence type="ECO:0000259" key="7">
    <source>
        <dbReference type="Pfam" id="PF22913"/>
    </source>
</evidence>
<dbReference type="GO" id="GO:0005783">
    <property type="term" value="C:endoplasmic reticulum"/>
    <property type="evidence" value="ECO:0007669"/>
    <property type="project" value="UniProtKB-SubCell"/>
</dbReference>
<keyword evidence="3" id="KW-0256">Endoplasmic reticulum</keyword>
<evidence type="ECO:0000256" key="3">
    <source>
        <dbReference type="ARBA" id="ARBA00022824"/>
    </source>
</evidence>
<dbReference type="Pfam" id="PF08314">
    <property type="entry name" value="Sec39"/>
    <property type="match status" value="1"/>
</dbReference>
<evidence type="ECO:0000256" key="1">
    <source>
        <dbReference type="ARBA" id="ARBA00004240"/>
    </source>
</evidence>
<dbReference type="Proteomes" id="UP001557470">
    <property type="component" value="Unassembled WGS sequence"/>
</dbReference>
<dbReference type="Pfam" id="PF15492">
    <property type="entry name" value="Nbas_N"/>
    <property type="match status" value="1"/>
</dbReference>
<reference evidence="8 9" key="1">
    <citation type="submission" date="2024-06" db="EMBL/GenBank/DDBJ databases">
        <authorList>
            <person name="Pan Q."/>
            <person name="Wen M."/>
            <person name="Jouanno E."/>
            <person name="Zahm M."/>
            <person name="Klopp C."/>
            <person name="Cabau C."/>
            <person name="Louis A."/>
            <person name="Berthelot C."/>
            <person name="Parey E."/>
            <person name="Roest Crollius H."/>
            <person name="Montfort J."/>
            <person name="Robinson-Rechavi M."/>
            <person name="Bouchez O."/>
            <person name="Lampietro C."/>
            <person name="Lopez Roques C."/>
            <person name="Donnadieu C."/>
            <person name="Postlethwait J."/>
            <person name="Bobe J."/>
            <person name="Verreycken H."/>
            <person name="Guiguen Y."/>
        </authorList>
    </citation>
    <scope>NUCLEOTIDE SEQUENCE [LARGE SCALE GENOMIC DNA]</scope>
    <source>
        <strain evidence="8">Up_M1</strain>
        <tissue evidence="8">Testis</tissue>
    </source>
</reference>
<comment type="caution">
    <text evidence="8">The sequence shown here is derived from an EMBL/GenBank/DDBJ whole genome shotgun (WGS) entry which is preliminary data.</text>
</comment>
<dbReference type="InterPro" id="IPR029145">
    <property type="entry name" value="NBAS_N"/>
</dbReference>
<comment type="subcellular location">
    <subcellularLocation>
        <location evidence="1">Endoplasmic reticulum</location>
    </subcellularLocation>
</comment>
<dbReference type="GO" id="GO:0015031">
    <property type="term" value="P:protein transport"/>
    <property type="evidence" value="ECO:0007669"/>
    <property type="project" value="UniProtKB-KW"/>
</dbReference>
<evidence type="ECO:0000259" key="5">
    <source>
        <dbReference type="Pfam" id="PF08314"/>
    </source>
</evidence>
<dbReference type="InterPro" id="IPR001680">
    <property type="entry name" value="WD40_rpt"/>
</dbReference>
<evidence type="ECO:0008006" key="10">
    <source>
        <dbReference type="Google" id="ProtNLM"/>
    </source>
</evidence>
<keyword evidence="2" id="KW-0813">Transport</keyword>
<name>A0ABD0W7E8_UMBPY</name>
<dbReference type="SMART" id="SM00320">
    <property type="entry name" value="WD40"/>
    <property type="match status" value="2"/>
</dbReference>
<evidence type="ECO:0000259" key="6">
    <source>
        <dbReference type="Pfam" id="PF15492"/>
    </source>
</evidence>
<dbReference type="PANTHER" id="PTHR15922">
    <property type="entry name" value="NEUROBLASTOMA-AMPLIFIED SEQUENCE"/>
    <property type="match status" value="1"/>
</dbReference>
<organism evidence="8 9">
    <name type="scientific">Umbra pygmaea</name>
    <name type="common">Eastern mudminnow</name>
    <dbReference type="NCBI Taxonomy" id="75934"/>
    <lineage>
        <taxon>Eukaryota</taxon>
        <taxon>Metazoa</taxon>
        <taxon>Chordata</taxon>
        <taxon>Craniata</taxon>
        <taxon>Vertebrata</taxon>
        <taxon>Euteleostomi</taxon>
        <taxon>Actinopterygii</taxon>
        <taxon>Neopterygii</taxon>
        <taxon>Teleostei</taxon>
        <taxon>Protacanthopterygii</taxon>
        <taxon>Esociformes</taxon>
        <taxon>Umbridae</taxon>
        <taxon>Umbra</taxon>
    </lineage>
</organism>
<dbReference type="Pfam" id="PF22913">
    <property type="entry name" value="NBAS_11th"/>
    <property type="match status" value="1"/>
</dbReference>
<dbReference type="PANTHER" id="PTHR15922:SF2">
    <property type="entry name" value="NBAS SUBUNIT OF NRZ TETHERING COMPLEX"/>
    <property type="match status" value="1"/>
</dbReference>
<dbReference type="InterPro" id="IPR036322">
    <property type="entry name" value="WD40_repeat_dom_sf"/>
</dbReference>
<gene>
    <name evidence="8" type="ORF">UPYG_G00248080</name>
</gene>
<keyword evidence="4" id="KW-0653">Protein transport</keyword>
<evidence type="ECO:0000313" key="8">
    <source>
        <dbReference type="EMBL" id="KAL0967125.1"/>
    </source>
</evidence>
<evidence type="ECO:0000313" key="9">
    <source>
        <dbReference type="Proteomes" id="UP001557470"/>
    </source>
</evidence>
<feature type="domain" description="Sec39" evidence="5">
    <location>
        <begin position="757"/>
        <end position="1069"/>
    </location>
</feature>
<protein>
    <recommendedName>
        <fullName evidence="10">Neuroblastoma-amplified sequence</fullName>
    </recommendedName>
</protein>
<dbReference type="Gene3D" id="2.130.10.10">
    <property type="entry name" value="YVTN repeat-like/Quinoprotein amine dehydrogenase"/>
    <property type="match status" value="1"/>
</dbReference>
<dbReference type="InterPro" id="IPR054751">
    <property type="entry name" value="NBAS_C"/>
</dbReference>
<feature type="domain" description="NBAS subunit of NRZ tethering complex C-terminal" evidence="7">
    <location>
        <begin position="2021"/>
        <end position="2144"/>
    </location>
</feature>
<dbReference type="InterPro" id="IPR015943">
    <property type="entry name" value="WD40/YVTN_repeat-like_dom_sf"/>
</dbReference>
<sequence>MKLFLNVAISALIKKAIRNTTLFVPHRAPYFVTPVKANMADDSTVEVEDENILYDLLINTEWPPETDTQLRGNKEQSSSAVAKAVTGPFRFILHYLWYSPSSSSLPSGLVRLANKQINWQLVLASNGRLLAVVQDLCVEIRSARDDFGSVIGKCQVPKDSSPQWRRVTWSHDCTLLAYADSTGTVRVFDLMGSELFTIPPMVSFPGDFSYAAAGLMFLEYTASAQWSAELLVITYGGGLKSYLVSVGTNQSFQENHSFSFTCHYSHGVTAAIYHPGHRLLLVGGCESGGNDASRATRCGLTAWRALSGPPHYKQVTSYEDDASAQNKGFFRMPNFKMFYRQDNEKDGVFRMSLSPDGSLLAVLHFSGRLSVWNLPSLRQTASWEQEQQPGYGEINPQWKTSLEKRKKIRDKEQYYSLCDVAWWSECVLILARCSGSLTVSSVRTLRNLLGKSCEWFEPSPRVTAAHDGGFLSLECEVRLAQKRGRPDNNLVGVATEEEEGVDCDSESDEESSAKARYSGYMKQGLYYLTEMECFAPPRKRPRAVVMSYRLVSLRSTTPEELYQRKIDSEEYGEALSLAKAYSLDSDLVFQRQWRKSTVSIASIQDYLSKIRKRSWVLHECVERVPENVDAAKELLQYGLKGTDLEALVAIGNREDEGRFILPGDLDVDDAPYEECLSAEELSKMTMEKETLRRQVLLTKINFSRLTLEQKELCRSRLKLLSYLDRLATYEEILGGPQAAEDHYDAEFFKKFRNQNIVLSAINYARESNVQALDILFTYHGAELLQHRLAILYNFPETTSPHEYTTLLPEACVDGAGGRSLVPWEEHQHRHVEGLIKTLSLSVDGAGGRSLVPWEEHQHRHVDWCEEDQCRMVLDQNFQGDAQLLYENSNNLQRFCTATPSIDLLTDWYLSRAQDIEACSRQVDCALSLVRLGKERKIPGLERLCDDLVTMETLVYETACELSLTLRDLQQRSDINKLRLLMENSSAERYVKDVFQWLIPFLHRCEKQRAGASSILLREYLVTLALRDLSLPRIVFQHSIPKIQQKVLADPDQLMSVALECIYSCERDDQLSFCYDILECLPQRGFGPETHITASLHDQVDKLEKHLSVVEVLEKHGLQKPVSYVKRSETSPEEAKALMVKLCRHTGRKTPPVSVSVWEALLKDLLDIQHNVYTCLQPDTCYQIFVESLLCSSHAVNVALAGQLMQCSANQALLPASVSFRDRGRGVVTTRVKYSTAVELVLAAAREYFNSSTTLIDPCMDLARTCLQLISDRPAEVQEELDLINALSLLDDLKVKILPLQAYKQSVLLLELAALLRVAGGDEWRRRGQVLTLLAEQALQALDFNSSYIHCQDLMASAYEDAWEVCSLLGQCEGFPDLQARQSLLAFSLTHCPPASIHPLLATSSNLQTQVLYQVVNVQLDQPEDQTTCIQSVSPPSSGSSVGGAAADLLHRTTSRTFEALTSTGLTNTTKAVLTAVSDHAWWKNQLLYLRPARGQDGGSKVDGDGNDTVEKQGVNPFYQGLFDDPYIHQEEDVYGSYEAVSQEPLAQILLKTGKLAEAKTEGKNIFPATEVLLQLATEAYPRDMTLALSYLLALPQVLDANRCFEQQSPSPLSLQLAAYYYSLQIYNRLAPCLKDRTHPLYRVDPKELIGLVTQHVTAHSDWPADVEEFIGQLQVLQGLGRGVDIQRFSSDTEYKKHTILGLAETLDDNVWRISVSLAQRHNISLWNIYMTHLEYLFTESRLSTEDVEGRVDTLGLLATLKSDPEGFYAHMSKFVLPSVEGTDLSRLLYFYTLLELCGCGCFSSSHLSPDTHIKLLKKLRVVAKGLNYRQLTDEVSDPLVALEPVLTSQNVLSISKLANRLPRSGGVVSASAVHTTWLKKLFWIGDSQLLKRSPQTDQDFLHAYDTCAKYLDRLHPTDAINFLDDVTFSPRAVNKLSVSVRSEVVKRAMKTLRQQGEKIKKRGVDDGLDGSSTFSIEHALTYLQQSRAHLDTLGHAFIISLKESDQDRVQGYSRTYDLSRSERSKVQALAITMATEGEPLDRIGKLLSVAVGNLELSIKSILQMAVEKVVSALSGDKEAMKDYPEPLRVLESMVTAVHNNVQSGDSVVSSDDLLAWLRPFCGDSSLAVQPRIEVLQILENNFSLRDSDVSLLLLYRAQAVLKNTQVEMDAVENEDKRYALFLQLLGKSTKWEEFQQLMLLLQAWPPMTKQEVAEGEQNPWVVLTSNLLETFGGQRSEVGFDLGQEIINMVRSLYPSKHRLPVKCIRHISALLLDQPGLKLSALKLMTDSKDPHLLDLTLDQINNITEVSESTFDSEMLSLLLDAGLLVGCVATPLYGSLVSHLLSTDQEGTWDVEKAASELLQAGYKAQAGSLLLAYRGSHPGLSTFKTALTVLKKWL</sequence>
<dbReference type="SUPFAM" id="SSF50978">
    <property type="entry name" value="WD40 repeat-like"/>
    <property type="match status" value="1"/>
</dbReference>
<keyword evidence="9" id="KW-1185">Reference proteome</keyword>
<dbReference type="EMBL" id="JAGEUA010000008">
    <property type="protein sequence ID" value="KAL0967125.1"/>
    <property type="molecule type" value="Genomic_DNA"/>
</dbReference>
<dbReference type="InterPro" id="IPR013244">
    <property type="entry name" value="Sec39_domain"/>
</dbReference>
<feature type="domain" description="Neuroblastoma-amplified sequence N-terminal" evidence="6">
    <location>
        <begin position="119"/>
        <end position="398"/>
    </location>
</feature>
<proteinExistence type="predicted"/>
<evidence type="ECO:0000256" key="2">
    <source>
        <dbReference type="ARBA" id="ARBA00022448"/>
    </source>
</evidence>
<evidence type="ECO:0000256" key="4">
    <source>
        <dbReference type="ARBA" id="ARBA00022927"/>
    </source>
</evidence>
<accession>A0ABD0W7E8</accession>